<dbReference type="OrthoDB" id="6020543at2759"/>
<evidence type="ECO:0000256" key="5">
    <source>
        <dbReference type="ARBA" id="ARBA00022622"/>
    </source>
</evidence>
<dbReference type="SUPFAM" id="SSF51445">
    <property type="entry name" value="(Trans)glycosidases"/>
    <property type="match status" value="1"/>
</dbReference>
<dbReference type="GO" id="GO:0006032">
    <property type="term" value="P:chitin catabolic process"/>
    <property type="evidence" value="ECO:0007669"/>
    <property type="project" value="UniProtKB-KW"/>
</dbReference>
<dbReference type="PANTHER" id="PTHR45708:SF47">
    <property type="entry name" value="ENDOCHITINASE A"/>
    <property type="match status" value="1"/>
</dbReference>
<keyword evidence="7" id="KW-0146">Chitin degradation</keyword>
<dbReference type="PROSITE" id="PS51910">
    <property type="entry name" value="GH18_2"/>
    <property type="match status" value="1"/>
</dbReference>
<proteinExistence type="predicted"/>
<evidence type="ECO:0000256" key="2">
    <source>
        <dbReference type="ARBA" id="ARBA00004609"/>
    </source>
</evidence>
<evidence type="ECO:0000256" key="13">
    <source>
        <dbReference type="RuleBase" id="RU000489"/>
    </source>
</evidence>
<evidence type="ECO:0000256" key="11">
    <source>
        <dbReference type="ARBA" id="ARBA00023295"/>
    </source>
</evidence>
<comment type="subcellular location">
    <subcellularLocation>
        <location evidence="2">Cell membrane</location>
        <topology evidence="2">Lipid-anchor</topology>
        <topology evidence="2">GPI-anchor</topology>
    </subcellularLocation>
</comment>
<gene>
    <name evidence="17" type="ORF">M7I_6793</name>
</gene>
<feature type="compositionally biased region" description="Low complexity" evidence="14">
    <location>
        <begin position="371"/>
        <end position="397"/>
    </location>
</feature>
<evidence type="ECO:0000256" key="6">
    <source>
        <dbReference type="ARBA" id="ARBA00022801"/>
    </source>
</evidence>
<keyword evidence="15" id="KW-0732">Signal</keyword>
<dbReference type="Pfam" id="PF00704">
    <property type="entry name" value="Glyco_hydro_18"/>
    <property type="match status" value="1"/>
</dbReference>
<keyword evidence="10" id="KW-0449">Lipoprotein</keyword>
<evidence type="ECO:0000256" key="8">
    <source>
        <dbReference type="ARBA" id="ARBA00023136"/>
    </source>
</evidence>
<dbReference type="InterPro" id="IPR017853">
    <property type="entry name" value="GH"/>
</dbReference>
<dbReference type="GO" id="GO:0005576">
    <property type="term" value="C:extracellular region"/>
    <property type="evidence" value="ECO:0007669"/>
    <property type="project" value="TreeGrafter"/>
</dbReference>
<keyword evidence="12" id="KW-0624">Polysaccharide degradation</keyword>
<evidence type="ECO:0000256" key="4">
    <source>
        <dbReference type="ARBA" id="ARBA00022475"/>
    </source>
</evidence>
<comment type="catalytic activity">
    <reaction evidence="1">
        <text>Random endo-hydrolysis of N-acetyl-beta-D-glucosaminide (1-&gt;4)-beta-linkages in chitin and chitodextrins.</text>
        <dbReference type="EC" id="3.2.1.14"/>
    </reaction>
</comment>
<evidence type="ECO:0000256" key="14">
    <source>
        <dbReference type="SAM" id="MobiDB-lite"/>
    </source>
</evidence>
<keyword evidence="6 13" id="KW-0378">Hydrolase</keyword>
<keyword evidence="18" id="KW-1185">Reference proteome</keyword>
<evidence type="ECO:0000256" key="9">
    <source>
        <dbReference type="ARBA" id="ARBA00023277"/>
    </source>
</evidence>
<evidence type="ECO:0000256" key="12">
    <source>
        <dbReference type="ARBA" id="ARBA00023326"/>
    </source>
</evidence>
<keyword evidence="11 13" id="KW-0326">Glycosidase</keyword>
<dbReference type="GO" id="GO:0000272">
    <property type="term" value="P:polysaccharide catabolic process"/>
    <property type="evidence" value="ECO:0007669"/>
    <property type="project" value="UniProtKB-KW"/>
</dbReference>
<evidence type="ECO:0000256" key="15">
    <source>
        <dbReference type="SAM" id="SignalP"/>
    </source>
</evidence>
<evidence type="ECO:0000259" key="16">
    <source>
        <dbReference type="PROSITE" id="PS51910"/>
    </source>
</evidence>
<keyword evidence="8" id="KW-0472">Membrane</keyword>
<feature type="region of interest" description="Disordered" evidence="14">
    <location>
        <begin position="368"/>
        <end position="397"/>
    </location>
</feature>
<dbReference type="PROSITE" id="PS01095">
    <property type="entry name" value="GH18_1"/>
    <property type="match status" value="1"/>
</dbReference>
<organism evidence="17 18">
    <name type="scientific">Glarea lozoyensis (strain ATCC 74030 / MF5533)</name>
    <dbReference type="NCBI Taxonomy" id="1104152"/>
    <lineage>
        <taxon>Eukaryota</taxon>
        <taxon>Fungi</taxon>
        <taxon>Dikarya</taxon>
        <taxon>Ascomycota</taxon>
        <taxon>Pezizomycotina</taxon>
        <taxon>Leotiomycetes</taxon>
        <taxon>Helotiales</taxon>
        <taxon>Helotiaceae</taxon>
        <taxon>Glarea</taxon>
    </lineage>
</organism>
<keyword evidence="9" id="KW-0119">Carbohydrate metabolism</keyword>
<feature type="domain" description="GH18" evidence="16">
    <location>
        <begin position="24"/>
        <end position="357"/>
    </location>
</feature>
<dbReference type="InterPro" id="IPR001579">
    <property type="entry name" value="Glyco_hydro_18_chit_AS"/>
</dbReference>
<accession>H0EVJ5</accession>
<dbReference type="Gene3D" id="3.20.20.80">
    <property type="entry name" value="Glycosidases"/>
    <property type="match status" value="1"/>
</dbReference>
<dbReference type="PANTHER" id="PTHR45708">
    <property type="entry name" value="ENDOCHITINASE"/>
    <property type="match status" value="1"/>
</dbReference>
<comment type="caution">
    <text evidence="17">The sequence shown here is derived from an EMBL/GenBank/DDBJ whole genome shotgun (WGS) entry which is preliminary data.</text>
</comment>
<keyword evidence="5" id="KW-0336">GPI-anchor</keyword>
<evidence type="ECO:0000313" key="17">
    <source>
        <dbReference type="EMBL" id="EHK97456.1"/>
    </source>
</evidence>
<dbReference type="InterPro" id="IPR050542">
    <property type="entry name" value="Glycosyl_Hydrlase18_Chitinase"/>
</dbReference>
<evidence type="ECO:0000313" key="18">
    <source>
        <dbReference type="Proteomes" id="UP000005446"/>
    </source>
</evidence>
<sequence length="895" mass="96084">MYSSNTLFAATAALSLIAPTFAAPNVAVYWGSGANQQRLRTFCDESSIDIIPIGFVNIFPQQNNGQWVQDFGNKCWGTDIYNRCPEVQEDIPYCQSIGKKIILSLGGGSSGYQLTGAPAGTAFGNALWKAYGPIQPGYTGPRPLDRGLYNTSMETTIDIDGFDFDIEHPSTDVQAGYIAAINALRANFATVKTGKKYLITGAPQCPLPEANQGVMINSAKFDLLFIQFYNNGAPNGGYGCNARNWVNENPNWTPGKPEKKPTNWNYNAWKTTIAGGASSGAKIYIGLKGGPVNTIGSCAPANFGDYISATEADTLISAYKGDSAFGGVMLWDATASINNKCECAPYYTMIANSLKGIKPPPAGGACPLPVTSTTTTAKPTSSSTSSKPTSSSTSSKPTTNELIYELQANKFFFQFKLRETNKFFFQQLKLCETNKLFFQQLIFQRCIYLVQLFLQLFVQLILELLRKLFCFKHHSRPNYFNLSLKLCFKLCKLHCRPNKFDVRFELYFKLCKLQCRPNKLNLRFELCFKLCKLQRRSYLNLRLKYQLYWLYFKHRNVHFKLQLFRYELKLPTTSTSTSPSTTPSTIVTTAAPTSTEMTTSTVLTTSVYTVTKCPPTVTDCPLGSVVTETKILYTTVCPVGSIQTPAPAPPAEYTTSTIYATKIYTVTACPPSVPNCPGKGSVTTEIVAVSTTVCPVSGNSGAVATPAPAPVPFTTATIYTTKVVTVTACAPGVVNCPGSTSTATIPVYTTVYPVPTLSGTTTIYDKSTRYSTVQITLSLSTATVLATPVAPYPTPSTAGPVKCYGTATGSACFPIPTGFSTATGVKTVEVIPVSLIPGPLVPSVVGGNKAVAQTTPASAPASPVPTAPISTGAGSKMGASGLAMIVCAVVGVFVL</sequence>
<dbReference type="EC" id="3.2.1.14" evidence="3"/>
<keyword evidence="4" id="KW-1003">Cell membrane</keyword>
<dbReference type="AlphaFoldDB" id="H0EVJ5"/>
<name>H0EVJ5_GLAL7</name>
<evidence type="ECO:0000256" key="1">
    <source>
        <dbReference type="ARBA" id="ARBA00000822"/>
    </source>
</evidence>
<dbReference type="EMBL" id="AGUE01000194">
    <property type="protein sequence ID" value="EHK97456.1"/>
    <property type="molecule type" value="Genomic_DNA"/>
</dbReference>
<dbReference type="HOGENOM" id="CLU_007818_8_0_1"/>
<evidence type="ECO:0000256" key="10">
    <source>
        <dbReference type="ARBA" id="ARBA00023288"/>
    </source>
</evidence>
<dbReference type="GO" id="GO:0008843">
    <property type="term" value="F:endochitinase activity"/>
    <property type="evidence" value="ECO:0007669"/>
    <property type="project" value="UniProtKB-EC"/>
</dbReference>
<keyword evidence="5" id="KW-0325">Glycoprotein</keyword>
<dbReference type="InParanoid" id="H0EVJ5"/>
<dbReference type="GO" id="GO:0005886">
    <property type="term" value="C:plasma membrane"/>
    <property type="evidence" value="ECO:0007669"/>
    <property type="project" value="UniProtKB-SubCell"/>
</dbReference>
<dbReference type="InterPro" id="IPR001223">
    <property type="entry name" value="Glyco_hydro18_cat"/>
</dbReference>
<feature type="signal peptide" evidence="15">
    <location>
        <begin position="1"/>
        <end position="22"/>
    </location>
</feature>
<protein>
    <recommendedName>
        <fullName evidence="3">chitinase</fullName>
        <ecNumber evidence="3">3.2.1.14</ecNumber>
    </recommendedName>
</protein>
<dbReference type="GO" id="GO:0098552">
    <property type="term" value="C:side of membrane"/>
    <property type="evidence" value="ECO:0007669"/>
    <property type="project" value="UniProtKB-KW"/>
</dbReference>
<reference evidence="17 18" key="1">
    <citation type="journal article" date="2012" name="Eukaryot. Cell">
        <title>Genome sequence of the fungus Glarea lozoyensis: the first genome sequence of a species from the Helotiaceae family.</title>
        <authorList>
            <person name="Youssar L."/>
            <person name="Gruening B.A."/>
            <person name="Erxleben A."/>
            <person name="Guenther S."/>
            <person name="Huettel W."/>
        </authorList>
    </citation>
    <scope>NUCLEOTIDE SEQUENCE [LARGE SCALE GENOMIC DNA]</scope>
    <source>
        <strain evidence="18">ATCC 74030 / MF5533</strain>
    </source>
</reference>
<dbReference type="Proteomes" id="UP000005446">
    <property type="component" value="Unassembled WGS sequence"/>
</dbReference>
<evidence type="ECO:0000256" key="3">
    <source>
        <dbReference type="ARBA" id="ARBA00012729"/>
    </source>
</evidence>
<evidence type="ECO:0000256" key="7">
    <source>
        <dbReference type="ARBA" id="ARBA00023024"/>
    </source>
</evidence>
<feature type="chain" id="PRO_5003532385" description="chitinase" evidence="15">
    <location>
        <begin position="23"/>
        <end position="895"/>
    </location>
</feature>